<evidence type="ECO:0000313" key="7">
    <source>
        <dbReference type="Proteomes" id="UP000729913"/>
    </source>
</evidence>
<evidence type="ECO:0000256" key="2">
    <source>
        <dbReference type="ARBA" id="ARBA00022771"/>
    </source>
</evidence>
<sequence>MDDLTYRDEQLEDLKLFAEKVDKKLNEVTSSLGWSVDSLSNFTPPITCPFDNAHHLSEKGLKDHLEKCQWKAEGYAEMDLPLSWPTLPENSPFCIQITENLQDEILKLAKLNNPSLAVGAGDRLIPRTSDRLIADFTPDERRTLYKYYLANTVQPDIGEDIADLNKPKKTEEKRTSYLELLAHERDLKRRRAKHRGVHTNKKSQTEILREVINQQMEMLTEYIAEKNHNGAAEVKTKDVKVEQVDTDELRIKESHRERRRDDFDRHRSHRSDSSRETSRHRDDDRHKYSNSRRDIKTDTDNGRSGSRHRDYDSHSKFHKREDKHRHRHHSDELNHPHRSDKYSKHEKRERHRSRDRDSDHKSYKKYKYDEEKHKNYYDGDDDYDKYKYDKKSHRRH</sequence>
<organism evidence="6 7">
    <name type="scientific">Cotesia typhae</name>
    <dbReference type="NCBI Taxonomy" id="2053667"/>
    <lineage>
        <taxon>Eukaryota</taxon>
        <taxon>Metazoa</taxon>
        <taxon>Ecdysozoa</taxon>
        <taxon>Arthropoda</taxon>
        <taxon>Hexapoda</taxon>
        <taxon>Insecta</taxon>
        <taxon>Pterygota</taxon>
        <taxon>Neoptera</taxon>
        <taxon>Endopterygota</taxon>
        <taxon>Hymenoptera</taxon>
        <taxon>Apocrita</taxon>
        <taxon>Ichneumonoidea</taxon>
        <taxon>Braconidae</taxon>
        <taxon>Microgastrinae</taxon>
        <taxon>Cotesia</taxon>
    </lineage>
</organism>
<evidence type="ECO:0000256" key="4">
    <source>
        <dbReference type="SAM" id="MobiDB-lite"/>
    </source>
</evidence>
<evidence type="ECO:0000259" key="5">
    <source>
        <dbReference type="PROSITE" id="PS51800"/>
    </source>
</evidence>
<dbReference type="GO" id="GO:0008270">
    <property type="term" value="F:zinc ion binding"/>
    <property type="evidence" value="ECO:0007669"/>
    <property type="project" value="UniProtKB-KW"/>
</dbReference>
<reference evidence="6" key="2">
    <citation type="submission" date="2021-04" db="EMBL/GenBank/DDBJ databases">
        <title>Genome-wide patterns of bracovirus chromosomal integration into multiple host tissues during parasitism.</title>
        <authorList>
            <person name="Chebbi M.A.C."/>
        </authorList>
    </citation>
    <scope>NUCLEOTIDE SEQUENCE</scope>
    <source>
        <tissue evidence="6">Whole body</tissue>
    </source>
</reference>
<evidence type="ECO:0000256" key="1">
    <source>
        <dbReference type="ARBA" id="ARBA00022723"/>
    </source>
</evidence>
<dbReference type="InterPro" id="IPR051591">
    <property type="entry name" value="UPF0224_FAM112_RNA_Proc"/>
</dbReference>
<dbReference type="GO" id="GO:0005654">
    <property type="term" value="C:nucleoplasm"/>
    <property type="evidence" value="ECO:0007669"/>
    <property type="project" value="TreeGrafter"/>
</dbReference>
<dbReference type="AlphaFoldDB" id="A0A8J5R497"/>
<dbReference type="PANTHER" id="PTHR21402:SF10">
    <property type="entry name" value="U11_U12 SMALL NUCLEAR RIBONUCLEOPROTEIN 48 KDA PROTEIN"/>
    <property type="match status" value="1"/>
</dbReference>
<proteinExistence type="predicted"/>
<keyword evidence="3" id="KW-0862">Zinc</keyword>
<feature type="region of interest" description="Disordered" evidence="4">
    <location>
        <begin position="250"/>
        <end position="396"/>
    </location>
</feature>
<evidence type="ECO:0000256" key="3">
    <source>
        <dbReference type="ARBA" id="ARBA00022833"/>
    </source>
</evidence>
<dbReference type="GO" id="GO:0005689">
    <property type="term" value="C:U12-type spliceosomal complex"/>
    <property type="evidence" value="ECO:0007669"/>
    <property type="project" value="TreeGrafter"/>
</dbReference>
<dbReference type="InterPro" id="IPR022776">
    <property type="entry name" value="TRM13/UPF0224_CHHC_Znf_dom"/>
</dbReference>
<dbReference type="Pfam" id="PF05253">
    <property type="entry name" value="zf-U11-48K"/>
    <property type="match status" value="1"/>
</dbReference>
<feature type="compositionally biased region" description="Basic residues" evidence="4">
    <location>
        <begin position="316"/>
        <end position="328"/>
    </location>
</feature>
<keyword evidence="2" id="KW-0863">Zinc-finger</keyword>
<feature type="domain" description="CHHC U11-48K-type" evidence="5">
    <location>
        <begin position="45"/>
        <end position="72"/>
    </location>
</feature>
<name>A0A8J5R497_9HYME</name>
<dbReference type="Proteomes" id="UP000729913">
    <property type="component" value="Unassembled WGS sequence"/>
</dbReference>
<dbReference type="GO" id="GO:0005829">
    <property type="term" value="C:cytosol"/>
    <property type="evidence" value="ECO:0007669"/>
    <property type="project" value="TreeGrafter"/>
</dbReference>
<dbReference type="PANTHER" id="PTHR21402">
    <property type="entry name" value="GAMETOCYTE SPECIFIC FACTOR 1-RELATED"/>
    <property type="match status" value="1"/>
</dbReference>
<feature type="compositionally biased region" description="Basic and acidic residues" evidence="4">
    <location>
        <begin position="250"/>
        <end position="315"/>
    </location>
</feature>
<dbReference type="PROSITE" id="PS51800">
    <property type="entry name" value="ZF_CHHC_U11_48K"/>
    <property type="match status" value="1"/>
</dbReference>
<reference evidence="6" key="1">
    <citation type="submission" date="2020-03" db="EMBL/GenBank/DDBJ databases">
        <authorList>
            <person name="Chebbi M.A."/>
            <person name="Drezen J.M."/>
        </authorList>
    </citation>
    <scope>NUCLEOTIDE SEQUENCE</scope>
    <source>
        <tissue evidence="6">Whole body</tissue>
    </source>
</reference>
<keyword evidence="1" id="KW-0479">Metal-binding</keyword>
<evidence type="ECO:0000313" key="6">
    <source>
        <dbReference type="EMBL" id="KAG8037364.1"/>
    </source>
</evidence>
<feature type="compositionally biased region" description="Basic and acidic residues" evidence="4">
    <location>
        <begin position="329"/>
        <end position="343"/>
    </location>
</feature>
<keyword evidence="7" id="KW-1185">Reference proteome</keyword>
<dbReference type="EMBL" id="JAAOIC020000047">
    <property type="protein sequence ID" value="KAG8037364.1"/>
    <property type="molecule type" value="Genomic_DNA"/>
</dbReference>
<gene>
    <name evidence="6" type="ORF">G9C98_005574</name>
</gene>
<accession>A0A8J5R497</accession>
<feature type="compositionally biased region" description="Basic and acidic residues" evidence="4">
    <location>
        <begin position="352"/>
        <end position="377"/>
    </location>
</feature>
<protein>
    <recommendedName>
        <fullName evidence="5">CHHC U11-48K-type domain-containing protein</fullName>
    </recommendedName>
</protein>
<dbReference type="OrthoDB" id="69229at2759"/>
<comment type="caution">
    <text evidence="6">The sequence shown here is derived from an EMBL/GenBank/DDBJ whole genome shotgun (WGS) entry which is preliminary data.</text>
</comment>